<evidence type="ECO:0000313" key="4">
    <source>
        <dbReference type="Proteomes" id="UP001338137"/>
    </source>
</evidence>
<reference evidence="3 4" key="1">
    <citation type="submission" date="2023-03" db="EMBL/GenBank/DDBJ databases">
        <title>Bacillus Genome Sequencing.</title>
        <authorList>
            <person name="Dunlap C."/>
        </authorList>
    </citation>
    <scope>NUCLEOTIDE SEQUENCE [LARGE SCALE GENOMIC DNA]</scope>
    <source>
        <strain evidence="3 4">BD-533</strain>
    </source>
</reference>
<comment type="caution">
    <text evidence="3">The sequence shown here is derived from an EMBL/GenBank/DDBJ whole genome shotgun (WGS) entry which is preliminary data.</text>
</comment>
<sequence>MMKKASAGLVLAGLLLLTACQSSSMDDMAMNPSDMKMIDVDLQVNPELPKTDEWVTLQATISQNGKRVKKVSDITFEIWKDDQTSEHFKVKAAKKEAGVYVVERKFPTAGTYNVTAHTTASGFHAMPSKQFQISAN</sequence>
<evidence type="ECO:0000313" key="3">
    <source>
        <dbReference type="EMBL" id="MEC0230095.1"/>
    </source>
</evidence>
<keyword evidence="1" id="KW-0732">Signal</keyword>
<evidence type="ECO:0000256" key="1">
    <source>
        <dbReference type="SAM" id="SignalP"/>
    </source>
</evidence>
<keyword evidence="4" id="KW-1185">Reference proteome</keyword>
<accession>A0ABU6G907</accession>
<evidence type="ECO:0000259" key="2">
    <source>
        <dbReference type="Pfam" id="PF13115"/>
    </source>
</evidence>
<feature type="signal peptide" evidence="1">
    <location>
        <begin position="1"/>
        <end position="24"/>
    </location>
</feature>
<name>A0ABU6G907_9BACL</name>
<feature type="chain" id="PRO_5045412248" evidence="1">
    <location>
        <begin position="25"/>
        <end position="136"/>
    </location>
</feature>
<dbReference type="RefSeq" id="WP_326074165.1">
    <property type="nucleotide sequence ID" value="NZ_JARLKY010000062.1"/>
</dbReference>
<dbReference type="InterPro" id="IPR032693">
    <property type="entry name" value="YtkA-like_dom"/>
</dbReference>
<dbReference type="Pfam" id="PF13115">
    <property type="entry name" value="YtkA"/>
    <property type="match status" value="1"/>
</dbReference>
<gene>
    <name evidence="3" type="ORF">P4I72_23460</name>
</gene>
<dbReference type="Proteomes" id="UP001338137">
    <property type="component" value="Unassembled WGS sequence"/>
</dbReference>
<dbReference type="PROSITE" id="PS51257">
    <property type="entry name" value="PROKAR_LIPOPROTEIN"/>
    <property type="match status" value="1"/>
</dbReference>
<organism evidence="3 4">
    <name type="scientific">Paenibacillus alba</name>
    <dbReference type="NCBI Taxonomy" id="1197127"/>
    <lineage>
        <taxon>Bacteria</taxon>
        <taxon>Bacillati</taxon>
        <taxon>Bacillota</taxon>
        <taxon>Bacilli</taxon>
        <taxon>Bacillales</taxon>
        <taxon>Paenibacillaceae</taxon>
        <taxon>Paenibacillus</taxon>
    </lineage>
</organism>
<protein>
    <submittedName>
        <fullName evidence="3">FixH family protein</fullName>
    </submittedName>
</protein>
<dbReference type="EMBL" id="JARLKY010000062">
    <property type="protein sequence ID" value="MEC0230095.1"/>
    <property type="molecule type" value="Genomic_DNA"/>
</dbReference>
<proteinExistence type="predicted"/>
<feature type="domain" description="YtkA-like" evidence="2">
    <location>
        <begin position="38"/>
        <end position="117"/>
    </location>
</feature>